<comment type="caution">
    <text evidence="6">The sequence shown here is derived from an EMBL/GenBank/DDBJ whole genome shotgun (WGS) entry which is preliminary data.</text>
</comment>
<dbReference type="InterPro" id="IPR036390">
    <property type="entry name" value="WH_DNA-bd_sf"/>
</dbReference>
<gene>
    <name evidence="6" type="ORF">SADO_02110</name>
</gene>
<dbReference type="PROSITE" id="PS50931">
    <property type="entry name" value="HTH_LYSR"/>
    <property type="match status" value="1"/>
</dbReference>
<accession>A0ABV2AWI0</accession>
<evidence type="ECO:0000256" key="4">
    <source>
        <dbReference type="ARBA" id="ARBA00023163"/>
    </source>
</evidence>
<keyword evidence="2" id="KW-0805">Transcription regulation</keyword>
<evidence type="ECO:0000313" key="7">
    <source>
        <dbReference type="Proteomes" id="UP001460888"/>
    </source>
</evidence>
<sequence length="303" mass="32942">MADQLIQMRIFVQVIEAGSLSAAARELGLSPAVVSRRLAALEKRLGVRLINRTTRSLSLTDEGADFQARCLRILAEIEEAETQAAIGARATSGELRVTTSVAFARRLAPLLHDFQQTHEGLSVRLHASDAVVNIVEGGFDLAVRFGTLADSSLIAREVAPNRRVICAAPAYLARHGRPSHPDELVHHDCVLMGDPPLATWQFADGTSVHVNGRFTSNDGEIAHLWALQGAGLVLKSIWDVQEDLASGRLKTVLDAHPLPCAAIHAMYPHRRFVAPKVRLCVDYLRERLAEQAAALPEMTAIPA</sequence>
<dbReference type="PANTHER" id="PTHR30537:SF5">
    <property type="entry name" value="HTH-TYPE TRANSCRIPTIONAL ACTIVATOR TTDR-RELATED"/>
    <property type="match status" value="1"/>
</dbReference>
<proteinExistence type="inferred from homology"/>
<dbReference type="Gene3D" id="3.40.190.290">
    <property type="match status" value="1"/>
</dbReference>
<evidence type="ECO:0000256" key="1">
    <source>
        <dbReference type="ARBA" id="ARBA00009437"/>
    </source>
</evidence>
<dbReference type="SUPFAM" id="SSF46785">
    <property type="entry name" value="Winged helix' DNA-binding domain"/>
    <property type="match status" value="1"/>
</dbReference>
<keyword evidence="3" id="KW-0238">DNA-binding</keyword>
<dbReference type="PANTHER" id="PTHR30537">
    <property type="entry name" value="HTH-TYPE TRANSCRIPTIONAL REGULATOR"/>
    <property type="match status" value="1"/>
</dbReference>
<organism evidence="6 7">
    <name type="scientific">Salinisphaera dokdonensis CL-ES53</name>
    <dbReference type="NCBI Taxonomy" id="1304272"/>
    <lineage>
        <taxon>Bacteria</taxon>
        <taxon>Pseudomonadati</taxon>
        <taxon>Pseudomonadota</taxon>
        <taxon>Gammaproteobacteria</taxon>
        <taxon>Salinisphaerales</taxon>
        <taxon>Salinisphaeraceae</taxon>
        <taxon>Salinisphaera</taxon>
    </lineage>
</organism>
<feature type="domain" description="HTH lysR-type" evidence="5">
    <location>
        <begin position="3"/>
        <end position="60"/>
    </location>
</feature>
<name>A0ABV2AWI0_9GAMM</name>
<dbReference type="Pfam" id="PF00126">
    <property type="entry name" value="HTH_1"/>
    <property type="match status" value="1"/>
</dbReference>
<dbReference type="InterPro" id="IPR058163">
    <property type="entry name" value="LysR-type_TF_proteobact-type"/>
</dbReference>
<comment type="similarity">
    <text evidence="1">Belongs to the LysR transcriptional regulatory family.</text>
</comment>
<dbReference type="Gene3D" id="1.10.10.10">
    <property type="entry name" value="Winged helix-like DNA-binding domain superfamily/Winged helix DNA-binding domain"/>
    <property type="match status" value="1"/>
</dbReference>
<dbReference type="Proteomes" id="UP001460888">
    <property type="component" value="Unassembled WGS sequence"/>
</dbReference>
<keyword evidence="7" id="KW-1185">Reference proteome</keyword>
<evidence type="ECO:0000259" key="5">
    <source>
        <dbReference type="PROSITE" id="PS50931"/>
    </source>
</evidence>
<evidence type="ECO:0000256" key="3">
    <source>
        <dbReference type="ARBA" id="ARBA00023125"/>
    </source>
</evidence>
<dbReference type="Pfam" id="PF03466">
    <property type="entry name" value="LysR_substrate"/>
    <property type="match status" value="1"/>
</dbReference>
<dbReference type="InterPro" id="IPR005119">
    <property type="entry name" value="LysR_subst-bd"/>
</dbReference>
<evidence type="ECO:0000256" key="2">
    <source>
        <dbReference type="ARBA" id="ARBA00023015"/>
    </source>
</evidence>
<keyword evidence="4" id="KW-0804">Transcription</keyword>
<dbReference type="InterPro" id="IPR036388">
    <property type="entry name" value="WH-like_DNA-bd_sf"/>
</dbReference>
<dbReference type="CDD" id="cd08422">
    <property type="entry name" value="PBP2_CrgA_like"/>
    <property type="match status" value="1"/>
</dbReference>
<dbReference type="RefSeq" id="WP_353108821.1">
    <property type="nucleotide sequence ID" value="NZ_APND01000001.1"/>
</dbReference>
<protein>
    <submittedName>
        <fullName evidence="6">Transcriptional regulator, LysR family protein</fullName>
    </submittedName>
</protein>
<dbReference type="SUPFAM" id="SSF53850">
    <property type="entry name" value="Periplasmic binding protein-like II"/>
    <property type="match status" value="1"/>
</dbReference>
<dbReference type="EMBL" id="APND01000001">
    <property type="protein sequence ID" value="MES1928011.1"/>
    <property type="molecule type" value="Genomic_DNA"/>
</dbReference>
<dbReference type="InterPro" id="IPR000847">
    <property type="entry name" value="LysR_HTH_N"/>
</dbReference>
<reference evidence="6 7" key="1">
    <citation type="submission" date="2013-03" db="EMBL/GenBank/DDBJ databases">
        <title>Salinisphaera dokdonensis CL-ES53 Genome Sequencing.</title>
        <authorList>
            <person name="Li C."/>
            <person name="Lai Q."/>
            <person name="Shao Z."/>
        </authorList>
    </citation>
    <scope>NUCLEOTIDE SEQUENCE [LARGE SCALE GENOMIC DNA]</scope>
    <source>
        <strain evidence="6 7">CL-ES53</strain>
    </source>
</reference>
<evidence type="ECO:0000313" key="6">
    <source>
        <dbReference type="EMBL" id="MES1928011.1"/>
    </source>
</evidence>